<evidence type="ECO:0000256" key="1">
    <source>
        <dbReference type="SAM" id="Phobius"/>
    </source>
</evidence>
<reference evidence="3" key="1">
    <citation type="submission" date="2019-11" db="EMBL/GenBank/DDBJ databases">
        <title>Lipid analysis of CO2-rich subsurface aquifers suggests an autotrophy-based deep biosphere with lysolipids enriched in CPR bacteria.</title>
        <authorList>
            <person name="Probst A.J."/>
            <person name="Elling F.J."/>
            <person name="Castelle C.J."/>
            <person name="Zhu Q."/>
            <person name="Elvert M."/>
            <person name="Birarda G."/>
            <person name="Holman H.-Y."/>
            <person name="Lane K.R."/>
            <person name="Ladd B."/>
            <person name="Ryan M.C."/>
            <person name="Woyke T."/>
            <person name="Hinrichs K.-U."/>
            <person name="Banfield J.F."/>
        </authorList>
    </citation>
    <scope>NUCLEOTIDE SEQUENCE</scope>
    <source>
        <strain evidence="3">CG_2015-04_33_537</strain>
    </source>
</reference>
<proteinExistence type="predicted"/>
<dbReference type="Pfam" id="PF01609">
    <property type="entry name" value="DDE_Tnp_1"/>
    <property type="match status" value="1"/>
</dbReference>
<feature type="transmembrane region" description="Helical" evidence="1">
    <location>
        <begin position="262"/>
        <end position="280"/>
    </location>
</feature>
<dbReference type="AlphaFoldDB" id="A0A8J7YWU3"/>
<organism evidence="3 4">
    <name type="scientific">Candidatus Altarchaeum hamiconexum</name>
    <dbReference type="NCBI Taxonomy" id="1803513"/>
    <lineage>
        <taxon>Archaea</taxon>
        <taxon>Candidatus Altarchaeota</taxon>
        <taxon>Candidatus Altiarchaeia</taxon>
        <taxon>Candidatus Altarchaeales</taxon>
        <taxon>Candidatus Altarchaeaceae</taxon>
        <taxon>Candidatus Altarchaeum</taxon>
    </lineage>
</organism>
<keyword evidence="1" id="KW-0812">Transmembrane</keyword>
<dbReference type="GO" id="GO:0006313">
    <property type="term" value="P:DNA transposition"/>
    <property type="evidence" value="ECO:0007669"/>
    <property type="project" value="InterPro"/>
</dbReference>
<keyword evidence="1" id="KW-0472">Membrane</keyword>
<dbReference type="InterPro" id="IPR012337">
    <property type="entry name" value="RNaseH-like_sf"/>
</dbReference>
<keyword evidence="1" id="KW-1133">Transmembrane helix</keyword>
<evidence type="ECO:0000313" key="4">
    <source>
        <dbReference type="Proteomes" id="UP000738826"/>
    </source>
</evidence>
<accession>A0A8J7YWU3</accession>
<dbReference type="InterPro" id="IPR002559">
    <property type="entry name" value="Transposase_11"/>
</dbReference>
<dbReference type="GO" id="GO:0003677">
    <property type="term" value="F:DNA binding"/>
    <property type="evidence" value="ECO:0007669"/>
    <property type="project" value="InterPro"/>
</dbReference>
<name>A0A8J7YWU3_9ARCH</name>
<evidence type="ECO:0000313" key="3">
    <source>
        <dbReference type="EMBL" id="NCS92139.1"/>
    </source>
</evidence>
<feature type="non-terminal residue" evidence="3">
    <location>
        <position position="1"/>
    </location>
</feature>
<sequence>SPKNRKYKIAGKWVCVGKITSGVDESVYTLLEDDGHHRVIIKKGEMNGVGEVNLMIVNNIDEDITNLYVTEHGNDKKSIDLLTAVLNKERECDETKLKLMLEQLARTRECGVVAENTTFDRWFYAVWFINAVLELGYRRVVIKTKKNIIYIYDEKEMTAGEVGKTIPPEEYAYHKTENIRTASRVVYQEGIGNVKLVFVEELNNQGKVAQAYSLMCTDPDCEDIKVFHIHKKRWPIETFYRELKQNHGLNDFHMRKFNGIRAHVLFVFISFIILTVLSLFNPRLLEKTLGWIKRQYINALVKIKETDEGIMVRFTKAFIEDYGLPMI</sequence>
<feature type="domain" description="Transposase IS4-like" evidence="2">
    <location>
        <begin position="81"/>
        <end position="270"/>
    </location>
</feature>
<protein>
    <submittedName>
        <fullName evidence="3">Transposase</fullName>
    </submittedName>
</protein>
<evidence type="ECO:0000259" key="2">
    <source>
        <dbReference type="Pfam" id="PF01609"/>
    </source>
</evidence>
<dbReference type="EMBL" id="JAACQH010000205">
    <property type="protein sequence ID" value="NCS92139.1"/>
    <property type="molecule type" value="Genomic_DNA"/>
</dbReference>
<dbReference type="Proteomes" id="UP000738826">
    <property type="component" value="Unassembled WGS sequence"/>
</dbReference>
<gene>
    <name evidence="3" type="ORF">GW779_07070</name>
</gene>
<comment type="caution">
    <text evidence="3">The sequence shown here is derived from an EMBL/GenBank/DDBJ whole genome shotgun (WGS) entry which is preliminary data.</text>
</comment>
<dbReference type="SUPFAM" id="SSF53098">
    <property type="entry name" value="Ribonuclease H-like"/>
    <property type="match status" value="1"/>
</dbReference>
<dbReference type="GO" id="GO:0004803">
    <property type="term" value="F:transposase activity"/>
    <property type="evidence" value="ECO:0007669"/>
    <property type="project" value="InterPro"/>
</dbReference>